<dbReference type="RefSeq" id="WP_205159514.1">
    <property type="nucleotide sequence ID" value="NZ_JAFEUM010000007.1"/>
</dbReference>
<evidence type="ECO:0000256" key="1">
    <source>
        <dbReference type="SAM" id="Phobius"/>
    </source>
</evidence>
<dbReference type="SUPFAM" id="SSF48452">
    <property type="entry name" value="TPR-like"/>
    <property type="match status" value="1"/>
</dbReference>
<organism evidence="2 3">
    <name type="scientific">Vibrio ulleungensis</name>
    <dbReference type="NCBI Taxonomy" id="2807619"/>
    <lineage>
        <taxon>Bacteria</taxon>
        <taxon>Pseudomonadati</taxon>
        <taxon>Pseudomonadota</taxon>
        <taxon>Gammaproteobacteria</taxon>
        <taxon>Vibrionales</taxon>
        <taxon>Vibrionaceae</taxon>
        <taxon>Vibrio</taxon>
    </lineage>
</organism>
<accession>A0ABS2HPC0</accession>
<keyword evidence="1" id="KW-0812">Transmembrane</keyword>
<reference evidence="2 3" key="1">
    <citation type="submission" date="2021-02" db="EMBL/GenBank/DDBJ databases">
        <authorList>
            <person name="Park J.-S."/>
        </authorList>
    </citation>
    <scope>NUCLEOTIDE SEQUENCE [LARGE SCALE GENOMIC DNA]</scope>
    <source>
        <strain evidence="2 3">188UL20-2</strain>
    </source>
</reference>
<comment type="caution">
    <text evidence="2">The sequence shown here is derived from an EMBL/GenBank/DDBJ whole genome shotgun (WGS) entry which is preliminary data.</text>
</comment>
<dbReference type="Proteomes" id="UP000809621">
    <property type="component" value="Unassembled WGS sequence"/>
</dbReference>
<keyword evidence="3" id="KW-1185">Reference proteome</keyword>
<dbReference type="Gene3D" id="1.25.40.10">
    <property type="entry name" value="Tetratricopeptide repeat domain"/>
    <property type="match status" value="1"/>
</dbReference>
<evidence type="ECO:0000313" key="3">
    <source>
        <dbReference type="Proteomes" id="UP000809621"/>
    </source>
</evidence>
<name>A0ABS2HPC0_9VIBR</name>
<dbReference type="EMBL" id="JAFEUM010000007">
    <property type="protein sequence ID" value="MBM7038033.1"/>
    <property type="molecule type" value="Genomic_DNA"/>
</dbReference>
<evidence type="ECO:0000313" key="2">
    <source>
        <dbReference type="EMBL" id="MBM7038033.1"/>
    </source>
</evidence>
<keyword evidence="1" id="KW-1133">Transmembrane helix</keyword>
<keyword evidence="1" id="KW-0472">Membrane</keyword>
<gene>
    <name evidence="2" type="ORF">JQC93_16685</name>
</gene>
<evidence type="ECO:0008006" key="4">
    <source>
        <dbReference type="Google" id="ProtNLM"/>
    </source>
</evidence>
<sequence length="419" mass="44677">MSVVNNALSKISEQNGATPQSIEKAEIPAVKRGVSPFIWVGIGVCVSLAIGSWAMTANQSSPASEVLVASQPNETQKVIVEVEPLVVNSDPIVEVTTAPTQKTALDTDVVTVYSLAASATSSDNNATATAPVMSTVETKSASTAPPLQNTTKAAVVNTAAVAPKNTVPPKKSSAEKNAKVVAPQTVAKAPAPAAKPIEKPILIAKATQVVQTESMTIEQVDLTPQDLAKQAISRAQKAVESNDADTAISEYTKALRFVPTDEATRQRLAALYYGKRQTRKAMDLLQQGIQINQDGEPLRIALAKLLLKEKQTEAALSPLAYLPNNASNDYLALRAGVAQQIKNVDIAKQSYSMLAEREPQNGRWWLGLAIQQERSLEFELAMASYQSALGKVGVSNSSQDFIRQRIALLTSMQESSDGN</sequence>
<dbReference type="Pfam" id="PF14559">
    <property type="entry name" value="TPR_19"/>
    <property type="match status" value="1"/>
</dbReference>
<dbReference type="InterPro" id="IPR011990">
    <property type="entry name" value="TPR-like_helical_dom_sf"/>
</dbReference>
<protein>
    <recommendedName>
        <fullName evidence="4">MSHA biogenesis protein MshN</fullName>
    </recommendedName>
</protein>
<feature type="transmembrane region" description="Helical" evidence="1">
    <location>
        <begin position="37"/>
        <end position="55"/>
    </location>
</feature>
<proteinExistence type="predicted"/>